<accession>A0A6J6L010</accession>
<dbReference type="InterPro" id="IPR027417">
    <property type="entry name" value="P-loop_NTPase"/>
</dbReference>
<dbReference type="Gene3D" id="1.10.10.160">
    <property type="match status" value="1"/>
</dbReference>
<keyword evidence="5" id="KW-0067">ATP-binding</keyword>
<dbReference type="GO" id="GO:0005524">
    <property type="term" value="F:ATP binding"/>
    <property type="evidence" value="ECO:0007669"/>
    <property type="project" value="UniProtKB-KW"/>
</dbReference>
<reference evidence="13" key="1">
    <citation type="submission" date="2020-05" db="EMBL/GenBank/DDBJ databases">
        <authorList>
            <person name="Chiriac C."/>
            <person name="Salcher M."/>
            <person name="Ghai R."/>
            <person name="Kavagutti S V."/>
        </authorList>
    </citation>
    <scope>NUCLEOTIDE SEQUENCE</scope>
</reference>
<feature type="domain" description="UvrD-like helicase ATP-binding" evidence="12">
    <location>
        <begin position="6"/>
        <end position="287"/>
    </location>
</feature>
<evidence type="ECO:0000256" key="8">
    <source>
        <dbReference type="ARBA" id="ARBA00034617"/>
    </source>
</evidence>
<dbReference type="InterPro" id="IPR000212">
    <property type="entry name" value="DNA_helicase_UvrD/REP"/>
</dbReference>
<dbReference type="InterPro" id="IPR010997">
    <property type="entry name" value="HRDC-like_sf"/>
</dbReference>
<dbReference type="Pfam" id="PF00580">
    <property type="entry name" value="UvrD-helicase"/>
    <property type="match status" value="1"/>
</dbReference>
<evidence type="ECO:0000256" key="1">
    <source>
        <dbReference type="ARBA" id="ARBA00009922"/>
    </source>
</evidence>
<keyword evidence="6" id="KW-0238">DNA-binding</keyword>
<keyword evidence="3" id="KW-0378">Hydrolase</keyword>
<proteinExistence type="inferred from homology"/>
<dbReference type="InterPro" id="IPR014016">
    <property type="entry name" value="UvrD-like_ATP-bd"/>
</dbReference>
<protein>
    <recommendedName>
        <fullName evidence="9">DNA 3'-5' helicase</fullName>
        <ecNumber evidence="9">5.6.2.4</ecNumber>
    </recommendedName>
</protein>
<dbReference type="PROSITE" id="PS51198">
    <property type="entry name" value="UVRD_HELICASE_ATP_BIND"/>
    <property type="match status" value="1"/>
</dbReference>
<evidence type="ECO:0000256" key="10">
    <source>
        <dbReference type="ARBA" id="ARBA00048988"/>
    </source>
</evidence>
<dbReference type="AlphaFoldDB" id="A0A6J6L010"/>
<dbReference type="PROSITE" id="PS50967">
    <property type="entry name" value="HRDC"/>
    <property type="match status" value="1"/>
</dbReference>
<dbReference type="GO" id="GO:0043138">
    <property type="term" value="F:3'-5' DNA helicase activity"/>
    <property type="evidence" value="ECO:0007669"/>
    <property type="project" value="UniProtKB-EC"/>
</dbReference>
<dbReference type="EMBL" id="CAEZWH010000107">
    <property type="protein sequence ID" value="CAB4654023.1"/>
    <property type="molecule type" value="Genomic_DNA"/>
</dbReference>
<evidence type="ECO:0000259" key="12">
    <source>
        <dbReference type="PROSITE" id="PS51198"/>
    </source>
</evidence>
<evidence type="ECO:0000259" key="11">
    <source>
        <dbReference type="PROSITE" id="PS50967"/>
    </source>
</evidence>
<keyword evidence="4" id="KW-0347">Helicase</keyword>
<dbReference type="SUPFAM" id="SSF47819">
    <property type="entry name" value="HRDC-like"/>
    <property type="match status" value="1"/>
</dbReference>
<dbReference type="Gene3D" id="1.10.150.80">
    <property type="entry name" value="HRDC domain"/>
    <property type="match status" value="1"/>
</dbReference>
<comment type="catalytic activity">
    <reaction evidence="10">
        <text>ATP + H2O = ADP + phosphate + H(+)</text>
        <dbReference type="Rhea" id="RHEA:13065"/>
        <dbReference type="ChEBI" id="CHEBI:15377"/>
        <dbReference type="ChEBI" id="CHEBI:15378"/>
        <dbReference type="ChEBI" id="CHEBI:30616"/>
        <dbReference type="ChEBI" id="CHEBI:43474"/>
        <dbReference type="ChEBI" id="CHEBI:456216"/>
        <dbReference type="EC" id="5.6.2.4"/>
    </reaction>
</comment>
<dbReference type="Pfam" id="PF00570">
    <property type="entry name" value="HRDC"/>
    <property type="match status" value="1"/>
</dbReference>
<dbReference type="GO" id="GO:0003677">
    <property type="term" value="F:DNA binding"/>
    <property type="evidence" value="ECO:0007669"/>
    <property type="project" value="UniProtKB-KW"/>
</dbReference>
<dbReference type="InterPro" id="IPR044876">
    <property type="entry name" value="HRDC_dom_sf"/>
</dbReference>
<evidence type="ECO:0000256" key="3">
    <source>
        <dbReference type="ARBA" id="ARBA00022801"/>
    </source>
</evidence>
<keyword evidence="2" id="KW-0547">Nucleotide-binding</keyword>
<dbReference type="GO" id="GO:0016787">
    <property type="term" value="F:hydrolase activity"/>
    <property type="evidence" value="ECO:0007669"/>
    <property type="project" value="UniProtKB-KW"/>
</dbReference>
<dbReference type="InterPro" id="IPR014017">
    <property type="entry name" value="DNA_helicase_UvrD-like_C"/>
</dbReference>
<dbReference type="EC" id="5.6.2.4" evidence="9"/>
<name>A0A6J6L010_9ZZZZ</name>
<evidence type="ECO:0000256" key="5">
    <source>
        <dbReference type="ARBA" id="ARBA00022840"/>
    </source>
</evidence>
<dbReference type="InterPro" id="IPR002121">
    <property type="entry name" value="HRDC_dom"/>
</dbReference>
<gene>
    <name evidence="13" type="ORF">UFOPK2195_00639</name>
</gene>
<evidence type="ECO:0000256" key="2">
    <source>
        <dbReference type="ARBA" id="ARBA00022741"/>
    </source>
</evidence>
<dbReference type="Pfam" id="PF13361">
    <property type="entry name" value="UvrD_C"/>
    <property type="match status" value="2"/>
</dbReference>
<dbReference type="PANTHER" id="PTHR11070">
    <property type="entry name" value="UVRD / RECB / PCRA DNA HELICASE FAMILY MEMBER"/>
    <property type="match status" value="1"/>
</dbReference>
<dbReference type="GO" id="GO:0000725">
    <property type="term" value="P:recombinational repair"/>
    <property type="evidence" value="ECO:0007669"/>
    <property type="project" value="TreeGrafter"/>
</dbReference>
<evidence type="ECO:0000256" key="7">
    <source>
        <dbReference type="ARBA" id="ARBA00023235"/>
    </source>
</evidence>
<evidence type="ECO:0000256" key="4">
    <source>
        <dbReference type="ARBA" id="ARBA00022806"/>
    </source>
</evidence>
<comment type="similarity">
    <text evidence="1">Belongs to the helicase family. UvrD subfamily.</text>
</comment>
<dbReference type="InterPro" id="IPR013986">
    <property type="entry name" value="DExx_box_DNA_helicase_dom_sf"/>
</dbReference>
<feature type="domain" description="HRDC" evidence="11">
    <location>
        <begin position="553"/>
        <end position="627"/>
    </location>
</feature>
<evidence type="ECO:0000256" key="6">
    <source>
        <dbReference type="ARBA" id="ARBA00023125"/>
    </source>
</evidence>
<dbReference type="PANTHER" id="PTHR11070:SF2">
    <property type="entry name" value="ATP-DEPENDENT DNA HELICASE SRS2"/>
    <property type="match status" value="1"/>
</dbReference>
<evidence type="ECO:0000313" key="13">
    <source>
        <dbReference type="EMBL" id="CAB4654023.1"/>
    </source>
</evidence>
<dbReference type="Gene3D" id="3.40.50.300">
    <property type="entry name" value="P-loop containing nucleotide triphosphate hydrolases"/>
    <property type="match status" value="3"/>
</dbReference>
<sequence length="627" mass="68230">MNELLRGLDPEQREAVMCPPTATVVHAGAGSGKTRVLTHRIAYRVATDTARPENILAITFTREAAGEMRRRLGALGVGHRGGSGPTVGTFHAVALALLRQRLTDVSQPIPNIVHNRTALATSAAGSHRLASKPRDILMEIDWAYARMIPHTDYAAAVKRLQRTPPAPAGEVAEIFKQYEALKKKRQVVDLDDLLARVVADMNTDSVYAEAVRWRFKHVFVDEAQDMNPLQYALFDAIRGGRPDVFVVGDPLQAIYGWNGADRMLFDNLPNTISQVTVLQLPNNYRSSPHIVNAARHTALQTGEPVHIKAVREDGPPVRVARFHDAEDEAEGIAKLLWQYAPSAGANPWQSCAVLVRTNVQIAAISKALAAAGIPIGSTRQSAEMTAAIGMAAQCTSRNSLATWAADTLSDSEDEAERVVADMVRQFVHLDQPGIIDGRAFNAWVVANAVHNTPKNGVDLLTFHAAKGREWDCVVVAGAETGLLPHGSASTNDQRKEEIRLAYVAFTRAAQQLFITYADKRNNRNAGKSPLLDGMPLSANTEANQQLSRFAARPSNQPNLLDDLTTWRRHTGRATNQEPFQVCTDEVLAQLVASQPASVDDLAVIFGPLTAKRVAPALLAIIDKHRAA</sequence>
<dbReference type="SUPFAM" id="SSF52540">
    <property type="entry name" value="P-loop containing nucleoside triphosphate hydrolases"/>
    <property type="match status" value="1"/>
</dbReference>
<comment type="catalytic activity">
    <reaction evidence="8">
        <text>Couples ATP hydrolysis with the unwinding of duplex DNA by translocating in the 3'-5' direction.</text>
        <dbReference type="EC" id="5.6.2.4"/>
    </reaction>
</comment>
<keyword evidence="7" id="KW-0413">Isomerase</keyword>
<evidence type="ECO:0000256" key="9">
    <source>
        <dbReference type="ARBA" id="ARBA00034808"/>
    </source>
</evidence>
<dbReference type="CDD" id="cd17932">
    <property type="entry name" value="DEXQc_UvrD"/>
    <property type="match status" value="1"/>
</dbReference>
<organism evidence="13">
    <name type="scientific">freshwater metagenome</name>
    <dbReference type="NCBI Taxonomy" id="449393"/>
    <lineage>
        <taxon>unclassified sequences</taxon>
        <taxon>metagenomes</taxon>
        <taxon>ecological metagenomes</taxon>
    </lineage>
</organism>